<evidence type="ECO:0000313" key="2">
    <source>
        <dbReference type="Proteomes" id="UP001374535"/>
    </source>
</evidence>
<protein>
    <submittedName>
        <fullName evidence="1">Uncharacterized protein</fullName>
    </submittedName>
</protein>
<keyword evidence="2" id="KW-1185">Reference proteome</keyword>
<evidence type="ECO:0000313" key="1">
    <source>
        <dbReference type="EMBL" id="WVZ24320.1"/>
    </source>
</evidence>
<dbReference type="AlphaFoldDB" id="A0AAQ3PBT8"/>
<organism evidence="1 2">
    <name type="scientific">Vigna mungo</name>
    <name type="common">Black gram</name>
    <name type="synonym">Phaseolus mungo</name>
    <dbReference type="NCBI Taxonomy" id="3915"/>
    <lineage>
        <taxon>Eukaryota</taxon>
        <taxon>Viridiplantae</taxon>
        <taxon>Streptophyta</taxon>
        <taxon>Embryophyta</taxon>
        <taxon>Tracheophyta</taxon>
        <taxon>Spermatophyta</taxon>
        <taxon>Magnoliopsida</taxon>
        <taxon>eudicotyledons</taxon>
        <taxon>Gunneridae</taxon>
        <taxon>Pentapetalae</taxon>
        <taxon>rosids</taxon>
        <taxon>fabids</taxon>
        <taxon>Fabales</taxon>
        <taxon>Fabaceae</taxon>
        <taxon>Papilionoideae</taxon>
        <taxon>50 kb inversion clade</taxon>
        <taxon>NPAAA clade</taxon>
        <taxon>indigoferoid/millettioid clade</taxon>
        <taxon>Phaseoleae</taxon>
        <taxon>Vigna</taxon>
    </lineage>
</organism>
<proteinExistence type="predicted"/>
<dbReference type="Proteomes" id="UP001374535">
    <property type="component" value="Chromosome 1"/>
</dbReference>
<name>A0AAQ3PBT8_VIGMU</name>
<reference evidence="1 2" key="1">
    <citation type="journal article" date="2023" name="Life. Sci Alliance">
        <title>Evolutionary insights into 3D genome organization and epigenetic landscape of Vigna mungo.</title>
        <authorList>
            <person name="Junaid A."/>
            <person name="Singh B."/>
            <person name="Bhatia S."/>
        </authorList>
    </citation>
    <scope>NUCLEOTIDE SEQUENCE [LARGE SCALE GENOMIC DNA]</scope>
    <source>
        <strain evidence="1">Urdbean</strain>
    </source>
</reference>
<dbReference type="EMBL" id="CP144700">
    <property type="protein sequence ID" value="WVZ24320.1"/>
    <property type="molecule type" value="Genomic_DNA"/>
</dbReference>
<accession>A0AAQ3PBT8</accession>
<sequence>MSSGRVKKKAVQVYVKDVGDVPLRSLKRKYKQMSNGRVEKKTVQVDVKDVGYLSLRNPNIKRCQVVKLKQKTIQVDVKDVGDLSLRKLKGKQKDIGESSHGKYCGICMDAKP</sequence>
<gene>
    <name evidence="1" type="ORF">V8G54_002864</name>
</gene>